<keyword evidence="10" id="KW-1185">Reference proteome</keyword>
<keyword evidence="2 7" id="KW-0808">Transferase</keyword>
<dbReference type="InterPro" id="IPR001594">
    <property type="entry name" value="Palmitoyltrfase_DHHC"/>
</dbReference>
<evidence type="ECO:0000259" key="8">
    <source>
        <dbReference type="Pfam" id="PF01529"/>
    </source>
</evidence>
<evidence type="ECO:0000256" key="4">
    <source>
        <dbReference type="ARBA" id="ARBA00022989"/>
    </source>
</evidence>
<protein>
    <recommendedName>
        <fullName evidence="7">Palmitoyltransferase</fullName>
        <ecNumber evidence="7">2.3.1.225</ecNumber>
    </recommendedName>
</protein>
<gene>
    <name evidence="9" type="ORF">FBUS_00929</name>
</gene>
<evidence type="ECO:0000256" key="3">
    <source>
        <dbReference type="ARBA" id="ARBA00022692"/>
    </source>
</evidence>
<name>A0A8E0VL45_9TREM</name>
<dbReference type="GO" id="GO:0006612">
    <property type="term" value="P:protein targeting to membrane"/>
    <property type="evidence" value="ECO:0007669"/>
    <property type="project" value="TreeGrafter"/>
</dbReference>
<comment type="domain">
    <text evidence="7">The DHHC domain is required for palmitoyltransferase activity.</text>
</comment>
<feature type="domain" description="Palmitoyltransferase DHHC" evidence="8">
    <location>
        <begin position="49"/>
        <end position="130"/>
    </location>
</feature>
<dbReference type="EC" id="2.3.1.225" evidence="7"/>
<keyword evidence="6 7" id="KW-0012">Acyltransferase</keyword>
<dbReference type="GO" id="GO:0005794">
    <property type="term" value="C:Golgi apparatus"/>
    <property type="evidence" value="ECO:0007669"/>
    <property type="project" value="TreeGrafter"/>
</dbReference>
<reference evidence="9" key="1">
    <citation type="submission" date="2019-05" db="EMBL/GenBank/DDBJ databases">
        <title>Annotation for the trematode Fasciolopsis buski.</title>
        <authorList>
            <person name="Choi Y.-J."/>
        </authorList>
    </citation>
    <scope>NUCLEOTIDE SEQUENCE</scope>
    <source>
        <strain evidence="9">HT</strain>
        <tissue evidence="9">Whole worm</tissue>
    </source>
</reference>
<keyword evidence="5 7" id="KW-0472">Membrane</keyword>
<evidence type="ECO:0000256" key="6">
    <source>
        <dbReference type="ARBA" id="ARBA00023315"/>
    </source>
</evidence>
<evidence type="ECO:0000256" key="5">
    <source>
        <dbReference type="ARBA" id="ARBA00023136"/>
    </source>
</evidence>
<accession>A0A8E0VL45</accession>
<dbReference type="InterPro" id="IPR039859">
    <property type="entry name" value="PFA4/ZDH16/20/ERF2-like"/>
</dbReference>
<evidence type="ECO:0000313" key="9">
    <source>
        <dbReference type="EMBL" id="KAA0191785.1"/>
    </source>
</evidence>
<dbReference type="GO" id="GO:0005783">
    <property type="term" value="C:endoplasmic reticulum"/>
    <property type="evidence" value="ECO:0007669"/>
    <property type="project" value="TreeGrafter"/>
</dbReference>
<dbReference type="PANTHER" id="PTHR22883:SF203">
    <property type="entry name" value="PALMITOYLTRANSFERASE"/>
    <property type="match status" value="1"/>
</dbReference>
<dbReference type="Pfam" id="PF01529">
    <property type="entry name" value="DHHC"/>
    <property type="match status" value="1"/>
</dbReference>
<dbReference type="OrthoDB" id="9909019at2759"/>
<dbReference type="PROSITE" id="PS50216">
    <property type="entry name" value="DHHC"/>
    <property type="match status" value="1"/>
</dbReference>
<comment type="caution">
    <text evidence="9">The sequence shown here is derived from an EMBL/GenBank/DDBJ whole genome shotgun (WGS) entry which is preliminary data.</text>
</comment>
<evidence type="ECO:0000313" key="10">
    <source>
        <dbReference type="Proteomes" id="UP000728185"/>
    </source>
</evidence>
<keyword evidence="3 7" id="KW-0812">Transmembrane</keyword>
<keyword evidence="4 7" id="KW-1133">Transmembrane helix</keyword>
<dbReference type="GO" id="GO:0019706">
    <property type="term" value="F:protein-cysteine S-palmitoyltransferase activity"/>
    <property type="evidence" value="ECO:0007669"/>
    <property type="project" value="UniProtKB-EC"/>
</dbReference>
<feature type="non-terminal residue" evidence="9">
    <location>
        <position position="1"/>
    </location>
</feature>
<sequence>INIVLVALYIFFTIAAVTINPADKEVREKQRSRGKKVPPLDPRHNHVIENFYCNLCELPISSSRTKHCKCCNKCISDFDHHCKWLNNCVGNRNYGYFIGILIAACLSLSLSTCLSTLLSITYFSDQGSGQWILPYHNFWMTNPNGTTQNLNALIDSGKFLCLSSSHY</sequence>
<comment type="catalytic activity">
    <reaction evidence="7">
        <text>L-cysteinyl-[protein] + hexadecanoyl-CoA = S-hexadecanoyl-L-cysteinyl-[protein] + CoA</text>
        <dbReference type="Rhea" id="RHEA:36683"/>
        <dbReference type="Rhea" id="RHEA-COMP:10131"/>
        <dbReference type="Rhea" id="RHEA-COMP:11032"/>
        <dbReference type="ChEBI" id="CHEBI:29950"/>
        <dbReference type="ChEBI" id="CHEBI:57287"/>
        <dbReference type="ChEBI" id="CHEBI:57379"/>
        <dbReference type="ChEBI" id="CHEBI:74151"/>
        <dbReference type="EC" id="2.3.1.225"/>
    </reaction>
</comment>
<dbReference type="EMBL" id="LUCM01006117">
    <property type="protein sequence ID" value="KAA0191785.1"/>
    <property type="molecule type" value="Genomic_DNA"/>
</dbReference>
<evidence type="ECO:0000256" key="7">
    <source>
        <dbReference type="RuleBase" id="RU079119"/>
    </source>
</evidence>
<comment type="similarity">
    <text evidence="7">Belongs to the DHHC palmitoyltransferase family.</text>
</comment>
<feature type="transmembrane region" description="Helical" evidence="7">
    <location>
        <begin position="94"/>
        <end position="123"/>
    </location>
</feature>
<evidence type="ECO:0000256" key="2">
    <source>
        <dbReference type="ARBA" id="ARBA00022679"/>
    </source>
</evidence>
<dbReference type="PANTHER" id="PTHR22883">
    <property type="entry name" value="ZINC FINGER DHHC DOMAIN CONTAINING PROTEIN"/>
    <property type="match status" value="1"/>
</dbReference>
<dbReference type="Proteomes" id="UP000728185">
    <property type="component" value="Unassembled WGS sequence"/>
</dbReference>
<organism evidence="9 10">
    <name type="scientific">Fasciolopsis buskii</name>
    <dbReference type="NCBI Taxonomy" id="27845"/>
    <lineage>
        <taxon>Eukaryota</taxon>
        <taxon>Metazoa</taxon>
        <taxon>Spiralia</taxon>
        <taxon>Lophotrochozoa</taxon>
        <taxon>Platyhelminthes</taxon>
        <taxon>Trematoda</taxon>
        <taxon>Digenea</taxon>
        <taxon>Plagiorchiida</taxon>
        <taxon>Echinostomata</taxon>
        <taxon>Echinostomatoidea</taxon>
        <taxon>Fasciolidae</taxon>
        <taxon>Fasciolopsis</taxon>
    </lineage>
</organism>
<feature type="transmembrane region" description="Helical" evidence="7">
    <location>
        <begin position="6"/>
        <end position="23"/>
    </location>
</feature>
<proteinExistence type="inferred from homology"/>
<dbReference type="AlphaFoldDB" id="A0A8E0VL45"/>
<dbReference type="GO" id="GO:0016020">
    <property type="term" value="C:membrane"/>
    <property type="evidence" value="ECO:0007669"/>
    <property type="project" value="UniProtKB-SubCell"/>
</dbReference>
<comment type="subcellular location">
    <subcellularLocation>
        <location evidence="1">Membrane</location>
        <topology evidence="1">Multi-pass membrane protein</topology>
    </subcellularLocation>
</comment>
<evidence type="ECO:0000256" key="1">
    <source>
        <dbReference type="ARBA" id="ARBA00004141"/>
    </source>
</evidence>